<dbReference type="EMBL" id="VIBQ01000010">
    <property type="protein sequence ID" value="KAB8339310.1"/>
    <property type="molecule type" value="Genomic_DNA"/>
</dbReference>
<organism evidence="2 3">
    <name type="scientific">Carpinus fangiana</name>
    <dbReference type="NCBI Taxonomy" id="176857"/>
    <lineage>
        <taxon>Eukaryota</taxon>
        <taxon>Viridiplantae</taxon>
        <taxon>Streptophyta</taxon>
        <taxon>Embryophyta</taxon>
        <taxon>Tracheophyta</taxon>
        <taxon>Spermatophyta</taxon>
        <taxon>Magnoliopsida</taxon>
        <taxon>eudicotyledons</taxon>
        <taxon>Gunneridae</taxon>
        <taxon>Pentapetalae</taxon>
        <taxon>rosids</taxon>
        <taxon>fabids</taxon>
        <taxon>Fagales</taxon>
        <taxon>Betulaceae</taxon>
        <taxon>Carpinus</taxon>
    </lineage>
</organism>
<keyword evidence="3" id="KW-1185">Reference proteome</keyword>
<gene>
    <name evidence="2" type="ORF">FH972_022243</name>
</gene>
<protein>
    <submittedName>
        <fullName evidence="2">Uncharacterized protein</fullName>
    </submittedName>
</protein>
<sequence>MMQFTVLALALAAAANAQATYQAPIVTLTTYTGTSCEDSTQTGSIAASPPVGVCQAAAPGTNSVQVSIPANSASARGCQIQLFGTPDCNSPTYRRSYEVSPGELDCKQNIFMDDNYQVQSVHFVCPE</sequence>
<accession>A0A5N6KS10</accession>
<evidence type="ECO:0000313" key="2">
    <source>
        <dbReference type="EMBL" id="KAB8339310.1"/>
    </source>
</evidence>
<dbReference type="Proteomes" id="UP000327013">
    <property type="component" value="Unassembled WGS sequence"/>
</dbReference>
<evidence type="ECO:0000256" key="1">
    <source>
        <dbReference type="SAM" id="SignalP"/>
    </source>
</evidence>
<feature type="signal peptide" evidence="1">
    <location>
        <begin position="1"/>
        <end position="19"/>
    </location>
</feature>
<comment type="caution">
    <text evidence="2">The sequence shown here is derived from an EMBL/GenBank/DDBJ whole genome shotgun (WGS) entry which is preliminary data.</text>
</comment>
<proteinExistence type="predicted"/>
<feature type="chain" id="PRO_5024394649" evidence="1">
    <location>
        <begin position="20"/>
        <end position="127"/>
    </location>
</feature>
<dbReference type="AlphaFoldDB" id="A0A5N6KS10"/>
<name>A0A5N6KS10_9ROSI</name>
<reference evidence="2 3" key="1">
    <citation type="submission" date="2019-06" db="EMBL/GenBank/DDBJ databases">
        <title>A chromosomal-level reference genome of Carpinus fangiana (Coryloideae, Betulaceae).</title>
        <authorList>
            <person name="Yang X."/>
            <person name="Wang Z."/>
            <person name="Zhang L."/>
            <person name="Hao G."/>
            <person name="Liu J."/>
            <person name="Yang Y."/>
        </authorList>
    </citation>
    <scope>NUCLEOTIDE SEQUENCE [LARGE SCALE GENOMIC DNA]</scope>
    <source>
        <strain evidence="2">Cfa_2016G</strain>
        <tissue evidence="2">Leaf</tissue>
    </source>
</reference>
<evidence type="ECO:0000313" key="3">
    <source>
        <dbReference type="Proteomes" id="UP000327013"/>
    </source>
</evidence>
<keyword evidence="1" id="KW-0732">Signal</keyword>